<dbReference type="OMA" id="GRFWRHE"/>
<gene>
    <name evidence="8" type="ORF">HCEG_03331</name>
</gene>
<evidence type="ECO:0000256" key="6">
    <source>
        <dbReference type="SAM" id="MobiDB-lite"/>
    </source>
</evidence>
<dbReference type="OrthoDB" id="654211at2759"/>
<dbReference type="HOGENOM" id="CLU_056414_0_0_1"/>
<sequence>MRAKSQNMKRDKDISSVHGAGVTQLYLWHVGVAGHWDVGCGHRATDVASKGYYPFQTALVVIHGSGYEFGAFRKEEISGSRGHPNRRKSFVISGIKASLPASAWTVNVSHLAQMLDELEYRTWFPSSLDERLTYQYPGSLDTKGLPHSVPARVYDGATADHDTLQGPPGTIRGDQLQNATSYVQSPGQADYGFGYEVPGREDTWLATTAERMNETESGLGFPTSGYCSAVGGTGNAAESNPAYAGTPGPRENPWGYDSNGYFASPTHSSDLGQTTTLGWTDESPGETTPLQQPAHSLASVAKKIPPHPFKCDVPGCGGRFWRHEHLKRHLKNHTNEKPFVCWVPDCNKSFSRNDNLRVHYVSTHGRKGGRNRYVATLDEKSSDYDPEYRGDLTPDGRPLRE</sequence>
<dbReference type="InterPro" id="IPR036236">
    <property type="entry name" value="Znf_C2H2_sf"/>
</dbReference>
<dbReference type="SMART" id="SM00355">
    <property type="entry name" value="ZnF_C2H2"/>
    <property type="match status" value="2"/>
</dbReference>
<evidence type="ECO:0000256" key="3">
    <source>
        <dbReference type="ARBA" id="ARBA00022771"/>
    </source>
</evidence>
<keyword evidence="3 5" id="KW-0863">Zinc-finger</keyword>
<evidence type="ECO:0000256" key="5">
    <source>
        <dbReference type="PROSITE-ProRule" id="PRU00042"/>
    </source>
</evidence>
<dbReference type="SUPFAM" id="SSF57667">
    <property type="entry name" value="beta-beta-alpha zinc fingers"/>
    <property type="match status" value="1"/>
</dbReference>
<dbReference type="STRING" id="544711.F0UFF6"/>
<accession>F0UFF6</accession>
<feature type="region of interest" description="Disordered" evidence="6">
    <location>
        <begin position="379"/>
        <end position="401"/>
    </location>
</feature>
<protein>
    <recommendedName>
        <fullName evidence="7">C2H2-type domain-containing protein</fullName>
    </recommendedName>
</protein>
<dbReference type="EMBL" id="DS990638">
    <property type="protein sequence ID" value="EGC44116.1"/>
    <property type="molecule type" value="Genomic_DNA"/>
</dbReference>
<evidence type="ECO:0000313" key="9">
    <source>
        <dbReference type="Proteomes" id="UP000008142"/>
    </source>
</evidence>
<dbReference type="FunFam" id="3.30.160.60:FF:000125">
    <property type="entry name" value="Putative zinc finger protein 143"/>
    <property type="match status" value="1"/>
</dbReference>
<feature type="domain" description="C2H2-type" evidence="7">
    <location>
        <begin position="309"/>
        <end position="338"/>
    </location>
</feature>
<evidence type="ECO:0000313" key="8">
    <source>
        <dbReference type="EMBL" id="EGC44116.1"/>
    </source>
</evidence>
<proteinExistence type="predicted"/>
<dbReference type="GO" id="GO:0000981">
    <property type="term" value="F:DNA-binding transcription factor activity, RNA polymerase II-specific"/>
    <property type="evidence" value="ECO:0007669"/>
    <property type="project" value="UniProtKB-ARBA"/>
</dbReference>
<evidence type="ECO:0000256" key="4">
    <source>
        <dbReference type="ARBA" id="ARBA00022833"/>
    </source>
</evidence>
<name>F0UFF6_AJEC8</name>
<dbReference type="Gene3D" id="3.30.160.60">
    <property type="entry name" value="Classic Zinc Finger"/>
    <property type="match status" value="2"/>
</dbReference>
<dbReference type="GO" id="GO:0008270">
    <property type="term" value="F:zinc ion binding"/>
    <property type="evidence" value="ECO:0007669"/>
    <property type="project" value="UniProtKB-KW"/>
</dbReference>
<dbReference type="PANTHER" id="PTHR23235">
    <property type="entry name" value="KRUEPPEL-LIKE TRANSCRIPTION FACTOR"/>
    <property type="match status" value="1"/>
</dbReference>
<dbReference type="AlphaFoldDB" id="F0UFF6"/>
<evidence type="ECO:0000256" key="2">
    <source>
        <dbReference type="ARBA" id="ARBA00022737"/>
    </source>
</evidence>
<dbReference type="PROSITE" id="PS00028">
    <property type="entry name" value="ZINC_FINGER_C2H2_1"/>
    <property type="match status" value="2"/>
</dbReference>
<evidence type="ECO:0000256" key="1">
    <source>
        <dbReference type="ARBA" id="ARBA00022723"/>
    </source>
</evidence>
<evidence type="ECO:0000259" key="7">
    <source>
        <dbReference type="PROSITE" id="PS50157"/>
    </source>
</evidence>
<dbReference type="Proteomes" id="UP000008142">
    <property type="component" value="Unassembled WGS sequence"/>
</dbReference>
<keyword evidence="4" id="KW-0862">Zinc</keyword>
<dbReference type="InterPro" id="IPR013087">
    <property type="entry name" value="Znf_C2H2_type"/>
</dbReference>
<organism evidence="9">
    <name type="scientific">Ajellomyces capsulatus (strain H88)</name>
    <name type="common">Darling's disease fungus</name>
    <name type="synonym">Histoplasma capsulatum</name>
    <dbReference type="NCBI Taxonomy" id="544711"/>
    <lineage>
        <taxon>Eukaryota</taxon>
        <taxon>Fungi</taxon>
        <taxon>Dikarya</taxon>
        <taxon>Ascomycota</taxon>
        <taxon>Pezizomycotina</taxon>
        <taxon>Eurotiomycetes</taxon>
        <taxon>Eurotiomycetidae</taxon>
        <taxon>Onygenales</taxon>
        <taxon>Ajellomycetaceae</taxon>
        <taxon>Histoplasma</taxon>
    </lineage>
</organism>
<reference evidence="9" key="1">
    <citation type="submission" date="2008-07" db="EMBL/GenBank/DDBJ databases">
        <title>Annotation of Ajellomyces capsulatus strain H88.</title>
        <authorList>
            <person name="Champion M."/>
            <person name="Cuomo C."/>
            <person name="Ma L.-J."/>
            <person name="Henn M.R."/>
            <person name="Sil A."/>
            <person name="Goldman B."/>
            <person name="Young S.K."/>
            <person name="Kodira C.D."/>
            <person name="Zeng Q."/>
            <person name="Koehrsen M."/>
            <person name="Alvarado L."/>
            <person name="Berlin A."/>
            <person name="Borenstein D."/>
            <person name="Chen Z."/>
            <person name="Engels R."/>
            <person name="Freedman E."/>
            <person name="Gellesch M."/>
            <person name="Goldberg J."/>
            <person name="Griggs A."/>
            <person name="Gujja S."/>
            <person name="Heiman D."/>
            <person name="Hepburn T."/>
            <person name="Howarth C."/>
            <person name="Jen D."/>
            <person name="Larson L."/>
            <person name="Lewis B."/>
            <person name="Mehta T."/>
            <person name="Park D."/>
            <person name="Pearson M."/>
            <person name="Roberts A."/>
            <person name="Saif S."/>
            <person name="Shea T."/>
            <person name="Shenoy N."/>
            <person name="Sisk P."/>
            <person name="Stolte C."/>
            <person name="Sykes S."/>
            <person name="Walk T."/>
            <person name="White J."/>
            <person name="Yandava C."/>
            <person name="Klein B."/>
            <person name="McEwen J.G."/>
            <person name="Puccia R."/>
            <person name="Goldman G.H."/>
            <person name="Felipe M.S."/>
            <person name="Nino-Vega G."/>
            <person name="San-Blas G."/>
            <person name="Taylor J."/>
            <person name="Mendoza L."/>
            <person name="Galagan J."/>
            <person name="Nusbaum C."/>
            <person name="Birren B."/>
        </authorList>
    </citation>
    <scope>NUCLEOTIDE SEQUENCE [LARGE SCALE GENOMIC DNA]</scope>
    <source>
        <strain evidence="9">H88</strain>
    </source>
</reference>
<keyword evidence="2" id="KW-0677">Repeat</keyword>
<dbReference type="GO" id="GO:0000978">
    <property type="term" value="F:RNA polymerase II cis-regulatory region sequence-specific DNA binding"/>
    <property type="evidence" value="ECO:0007669"/>
    <property type="project" value="UniProtKB-ARBA"/>
</dbReference>
<dbReference type="Pfam" id="PF00096">
    <property type="entry name" value="zf-C2H2"/>
    <property type="match status" value="1"/>
</dbReference>
<feature type="domain" description="C2H2-type" evidence="7">
    <location>
        <begin position="339"/>
        <end position="364"/>
    </location>
</feature>
<keyword evidence="1" id="KW-0479">Metal-binding</keyword>
<dbReference type="PROSITE" id="PS50157">
    <property type="entry name" value="ZINC_FINGER_C2H2_2"/>
    <property type="match status" value="2"/>
</dbReference>